<keyword evidence="1" id="KW-0723">Serine/threonine-protein kinase</keyword>
<organism evidence="5 6">
    <name type="scientific">Psilocybe cyanescens</name>
    <dbReference type="NCBI Taxonomy" id="93625"/>
    <lineage>
        <taxon>Eukaryota</taxon>
        <taxon>Fungi</taxon>
        <taxon>Dikarya</taxon>
        <taxon>Basidiomycota</taxon>
        <taxon>Agaricomycotina</taxon>
        <taxon>Agaricomycetes</taxon>
        <taxon>Agaricomycetidae</taxon>
        <taxon>Agaricales</taxon>
        <taxon>Agaricineae</taxon>
        <taxon>Strophariaceae</taxon>
        <taxon>Psilocybe</taxon>
    </lineage>
</organism>
<evidence type="ECO:0000256" key="2">
    <source>
        <dbReference type="ARBA" id="ARBA00022679"/>
    </source>
</evidence>
<sequence length="155" mass="17152">MTKSSVKRVLQAEYSLLCIGHALKQKFDDLAVDSGSGASKIPKFYFNFENSIFGELVSSLNSSGGESGRCLPHSHFIATLLLPCSILDEKIRKFTGNDDMGDANDHITKAVHAFTHFTALYTHKNIILCDLQGMLDHNKVMCLIDPQGHTYVFIS</sequence>
<dbReference type="InterPro" id="IPR011009">
    <property type="entry name" value="Kinase-like_dom_sf"/>
</dbReference>
<dbReference type="InterPro" id="IPR004166">
    <property type="entry name" value="a-kinase_dom"/>
</dbReference>
<evidence type="ECO:0000259" key="4">
    <source>
        <dbReference type="PROSITE" id="PS51158"/>
    </source>
</evidence>
<evidence type="ECO:0000313" key="5">
    <source>
        <dbReference type="EMBL" id="PPQ82660.1"/>
    </source>
</evidence>
<dbReference type="InParanoid" id="A0A409WVW7"/>
<dbReference type="Gene3D" id="3.20.200.10">
    <property type="entry name" value="MHCK/EF2 kinase"/>
    <property type="match status" value="1"/>
</dbReference>
<comment type="caution">
    <text evidence="5">The sequence shown here is derived from an EMBL/GenBank/DDBJ whole genome shotgun (WGS) entry which is preliminary data.</text>
</comment>
<dbReference type="SUPFAM" id="SSF56112">
    <property type="entry name" value="Protein kinase-like (PK-like)"/>
    <property type="match status" value="1"/>
</dbReference>
<dbReference type="EMBL" id="NHYD01003111">
    <property type="protein sequence ID" value="PPQ82660.1"/>
    <property type="molecule type" value="Genomic_DNA"/>
</dbReference>
<dbReference type="AlphaFoldDB" id="A0A409WVW7"/>
<evidence type="ECO:0000256" key="1">
    <source>
        <dbReference type="ARBA" id="ARBA00022527"/>
    </source>
</evidence>
<dbReference type="Proteomes" id="UP000283269">
    <property type="component" value="Unassembled WGS sequence"/>
</dbReference>
<dbReference type="GO" id="GO:0005524">
    <property type="term" value="F:ATP binding"/>
    <property type="evidence" value="ECO:0007669"/>
    <property type="project" value="InterPro"/>
</dbReference>
<reference evidence="5 6" key="1">
    <citation type="journal article" date="2018" name="Evol. Lett.">
        <title>Horizontal gene cluster transfer increased hallucinogenic mushroom diversity.</title>
        <authorList>
            <person name="Reynolds H.T."/>
            <person name="Vijayakumar V."/>
            <person name="Gluck-Thaler E."/>
            <person name="Korotkin H.B."/>
            <person name="Matheny P.B."/>
            <person name="Slot J.C."/>
        </authorList>
    </citation>
    <scope>NUCLEOTIDE SEQUENCE [LARGE SCALE GENOMIC DNA]</scope>
    <source>
        <strain evidence="5 6">2631</strain>
    </source>
</reference>
<dbReference type="OrthoDB" id="301415at2759"/>
<gene>
    <name evidence="5" type="ORF">CVT25_007550</name>
</gene>
<protein>
    <recommendedName>
        <fullName evidence="4">Alpha-type protein kinase domain-containing protein</fullName>
    </recommendedName>
</protein>
<dbReference type="Pfam" id="PF02816">
    <property type="entry name" value="Alpha_kinase"/>
    <property type="match status" value="1"/>
</dbReference>
<keyword evidence="3" id="KW-0418">Kinase</keyword>
<keyword evidence="6" id="KW-1185">Reference proteome</keyword>
<dbReference type="GO" id="GO:0004674">
    <property type="term" value="F:protein serine/threonine kinase activity"/>
    <property type="evidence" value="ECO:0007669"/>
    <property type="project" value="UniProtKB-KW"/>
</dbReference>
<keyword evidence="2" id="KW-0808">Transferase</keyword>
<feature type="domain" description="Alpha-type protein kinase" evidence="4">
    <location>
        <begin position="1"/>
        <end position="155"/>
    </location>
</feature>
<proteinExistence type="predicted"/>
<dbReference type="PROSITE" id="PS51158">
    <property type="entry name" value="ALPHA_KINASE"/>
    <property type="match status" value="1"/>
</dbReference>
<evidence type="ECO:0000256" key="3">
    <source>
        <dbReference type="ARBA" id="ARBA00022777"/>
    </source>
</evidence>
<evidence type="ECO:0000313" key="6">
    <source>
        <dbReference type="Proteomes" id="UP000283269"/>
    </source>
</evidence>
<accession>A0A409WVW7</accession>
<name>A0A409WVW7_PSICY</name>